<dbReference type="Proteomes" id="UP000799324">
    <property type="component" value="Unassembled WGS sequence"/>
</dbReference>
<proteinExistence type="predicted"/>
<name>A0A6A6SII9_9PLEO</name>
<keyword evidence="1" id="KW-0812">Transmembrane</keyword>
<gene>
    <name evidence="2" type="ORF">K491DRAFT_699544</name>
</gene>
<dbReference type="AlphaFoldDB" id="A0A6A6SII9"/>
<feature type="transmembrane region" description="Helical" evidence="1">
    <location>
        <begin position="14"/>
        <end position="34"/>
    </location>
</feature>
<reference evidence="2" key="1">
    <citation type="journal article" date="2020" name="Stud. Mycol.">
        <title>101 Dothideomycetes genomes: a test case for predicting lifestyles and emergence of pathogens.</title>
        <authorList>
            <person name="Haridas S."/>
            <person name="Albert R."/>
            <person name="Binder M."/>
            <person name="Bloem J."/>
            <person name="Labutti K."/>
            <person name="Salamov A."/>
            <person name="Andreopoulos B."/>
            <person name="Baker S."/>
            <person name="Barry K."/>
            <person name="Bills G."/>
            <person name="Bluhm B."/>
            <person name="Cannon C."/>
            <person name="Castanera R."/>
            <person name="Culley D."/>
            <person name="Daum C."/>
            <person name="Ezra D."/>
            <person name="Gonzalez J."/>
            <person name="Henrissat B."/>
            <person name="Kuo A."/>
            <person name="Liang C."/>
            <person name="Lipzen A."/>
            <person name="Lutzoni F."/>
            <person name="Magnuson J."/>
            <person name="Mondo S."/>
            <person name="Nolan M."/>
            <person name="Ohm R."/>
            <person name="Pangilinan J."/>
            <person name="Park H.-J."/>
            <person name="Ramirez L."/>
            <person name="Alfaro M."/>
            <person name="Sun H."/>
            <person name="Tritt A."/>
            <person name="Yoshinaga Y."/>
            <person name="Zwiers L.-H."/>
            <person name="Turgeon B."/>
            <person name="Goodwin S."/>
            <person name="Spatafora J."/>
            <person name="Crous P."/>
            <person name="Grigoriev I."/>
        </authorList>
    </citation>
    <scope>NUCLEOTIDE SEQUENCE</scope>
    <source>
        <strain evidence="2">CBS 122681</strain>
    </source>
</reference>
<dbReference type="EMBL" id="MU004604">
    <property type="protein sequence ID" value="KAF2647569.1"/>
    <property type="molecule type" value="Genomic_DNA"/>
</dbReference>
<accession>A0A6A6SII9</accession>
<evidence type="ECO:0000256" key="1">
    <source>
        <dbReference type="SAM" id="Phobius"/>
    </source>
</evidence>
<protein>
    <submittedName>
        <fullName evidence="2">Uncharacterized protein</fullName>
    </submittedName>
</protein>
<organism evidence="2 3">
    <name type="scientific">Lophiostoma macrostomum CBS 122681</name>
    <dbReference type="NCBI Taxonomy" id="1314788"/>
    <lineage>
        <taxon>Eukaryota</taxon>
        <taxon>Fungi</taxon>
        <taxon>Dikarya</taxon>
        <taxon>Ascomycota</taxon>
        <taxon>Pezizomycotina</taxon>
        <taxon>Dothideomycetes</taxon>
        <taxon>Pleosporomycetidae</taxon>
        <taxon>Pleosporales</taxon>
        <taxon>Lophiostomataceae</taxon>
        <taxon>Lophiostoma</taxon>
    </lineage>
</organism>
<evidence type="ECO:0000313" key="2">
    <source>
        <dbReference type="EMBL" id="KAF2647569.1"/>
    </source>
</evidence>
<evidence type="ECO:0000313" key="3">
    <source>
        <dbReference type="Proteomes" id="UP000799324"/>
    </source>
</evidence>
<keyword evidence="1" id="KW-1133">Transmembrane helix</keyword>
<keyword evidence="1" id="KW-0472">Membrane</keyword>
<sequence>MLQGVWALSSHPVLLYYGWMAAAAFDGRVVFCGLRMGFRTLSRRGRDGESTGIKLMQRDA</sequence>
<keyword evidence="3" id="KW-1185">Reference proteome</keyword>